<dbReference type="Proteomes" id="UP000011205">
    <property type="component" value="Unassembled WGS sequence"/>
</dbReference>
<feature type="transmembrane region" description="Helical" evidence="1">
    <location>
        <begin position="32"/>
        <end position="55"/>
    </location>
</feature>
<evidence type="ECO:0000256" key="1">
    <source>
        <dbReference type="SAM" id="Phobius"/>
    </source>
</evidence>
<sequence>MSYPQQSSEMQAHPDYAEMRERLERTASSGQAIALEGLILLAGVYAAISPWVVHFTDEPNITINNLIIGITVGLIALGMTTAPGRMLNLTWVIAPIGVWLVLSPWVVTADHSARAGIVWNNCFLGGVTAVLGLAAMGLTVGMARRGRQ</sequence>
<protein>
    <submittedName>
        <fullName evidence="3">Putative membrane protein</fullName>
    </submittedName>
</protein>
<dbReference type="EMBL" id="AMLP01000261">
    <property type="protein sequence ID" value="ELS50864.1"/>
    <property type="molecule type" value="Genomic_DNA"/>
</dbReference>
<accession>L8P3V3</accession>
<keyword evidence="1" id="KW-0812">Transmembrane</keyword>
<dbReference type="InterPro" id="IPR005530">
    <property type="entry name" value="SPW"/>
</dbReference>
<comment type="caution">
    <text evidence="3">The sequence shown here is derived from an EMBL/GenBank/DDBJ whole genome shotgun (WGS) entry which is preliminary data.</text>
</comment>
<proteinExistence type="predicted"/>
<gene>
    <name evidence="3" type="ORF">STVIR_8172</name>
</gene>
<feature type="transmembrane region" description="Helical" evidence="1">
    <location>
        <begin position="86"/>
        <end position="106"/>
    </location>
</feature>
<organism evidence="3 4">
    <name type="scientific">Streptomyces viridochromogenes Tue57</name>
    <dbReference type="NCBI Taxonomy" id="1160705"/>
    <lineage>
        <taxon>Bacteria</taxon>
        <taxon>Bacillati</taxon>
        <taxon>Actinomycetota</taxon>
        <taxon>Actinomycetes</taxon>
        <taxon>Kitasatosporales</taxon>
        <taxon>Streptomycetaceae</taxon>
        <taxon>Streptomyces</taxon>
    </lineage>
</organism>
<dbReference type="PATRIC" id="fig|1160705.3.peg.8073"/>
<dbReference type="RefSeq" id="WP_004003636.1">
    <property type="nucleotide sequence ID" value="NZ_AMLP01000261.1"/>
</dbReference>
<feature type="domain" description="SPW repeat-containing integral membrane" evidence="2">
    <location>
        <begin position="36"/>
        <end position="133"/>
    </location>
</feature>
<evidence type="ECO:0000259" key="2">
    <source>
        <dbReference type="Pfam" id="PF03779"/>
    </source>
</evidence>
<evidence type="ECO:0000313" key="4">
    <source>
        <dbReference type="Proteomes" id="UP000011205"/>
    </source>
</evidence>
<name>L8P3V3_STRVR</name>
<feature type="transmembrane region" description="Helical" evidence="1">
    <location>
        <begin position="118"/>
        <end position="143"/>
    </location>
</feature>
<dbReference type="Pfam" id="PF03779">
    <property type="entry name" value="SPW"/>
    <property type="match status" value="1"/>
</dbReference>
<keyword evidence="1" id="KW-1133">Transmembrane helix</keyword>
<reference evidence="3 4" key="1">
    <citation type="journal article" date="2013" name="Genome Announc.">
        <title>Draft Genome Sequence of Streptomyces viridochromogenes Strain Tu57, Producer of Avilamycin.</title>
        <authorList>
            <person name="Gruning B.A."/>
            <person name="Erxleben A."/>
            <person name="Hahnlein A."/>
            <person name="Gunther S."/>
        </authorList>
    </citation>
    <scope>NUCLEOTIDE SEQUENCE [LARGE SCALE GENOMIC DNA]</scope>
    <source>
        <strain evidence="3 4">Tue57</strain>
    </source>
</reference>
<feature type="transmembrane region" description="Helical" evidence="1">
    <location>
        <begin position="61"/>
        <end position="79"/>
    </location>
</feature>
<dbReference type="AlphaFoldDB" id="L8P3V3"/>
<evidence type="ECO:0000313" key="3">
    <source>
        <dbReference type="EMBL" id="ELS50864.1"/>
    </source>
</evidence>
<keyword evidence="1" id="KW-0472">Membrane</keyword>